<feature type="region of interest" description="Disordered" evidence="1">
    <location>
        <begin position="78"/>
        <end position="103"/>
    </location>
</feature>
<reference evidence="2 3" key="1">
    <citation type="journal article" date="2000" name="Arch. Microbiol.">
        <title>Rhodobaca bogoriensis gen. nov. and sp. nov., an alkaliphilic purple nonsulfur bacterium from African Rift Valley soda lakes.</title>
        <authorList>
            <person name="Milford A.D."/>
            <person name="Achenbach L.A."/>
            <person name="Jung D.O."/>
            <person name="Madigan M.T."/>
        </authorList>
    </citation>
    <scope>NUCLEOTIDE SEQUENCE [LARGE SCALE GENOMIC DNA]</scope>
    <source>
        <strain evidence="2 3">2376</strain>
    </source>
</reference>
<sequence length="103" mass="11265">MRNVATGLKRSAMSMRRFDRLPPELRRWLHDAALPWSAASAQKLWARALRRAGGDAAAAQELLDRAQARALARDARDIWGPGHPAARISADGNPPNRPGPGPR</sequence>
<evidence type="ECO:0000313" key="3">
    <source>
        <dbReference type="Proteomes" id="UP000529417"/>
    </source>
</evidence>
<accession>A0A7Z0HYP0</accession>
<protein>
    <submittedName>
        <fullName evidence="2">Uncharacterized protein</fullName>
    </submittedName>
</protein>
<evidence type="ECO:0000313" key="2">
    <source>
        <dbReference type="EMBL" id="NYS24738.1"/>
    </source>
</evidence>
<proteinExistence type="predicted"/>
<dbReference type="InterPro" id="IPR045386">
    <property type="entry name" value="DUF6525"/>
</dbReference>
<name>A0A7Z0HYP0_9RHOB</name>
<evidence type="ECO:0000256" key="1">
    <source>
        <dbReference type="SAM" id="MobiDB-lite"/>
    </source>
</evidence>
<dbReference type="RefSeq" id="WP_179905444.1">
    <property type="nucleotide sequence ID" value="NZ_JACBXS010000011.1"/>
</dbReference>
<comment type="caution">
    <text evidence="2">The sequence shown here is derived from an EMBL/GenBank/DDBJ whole genome shotgun (WGS) entry which is preliminary data.</text>
</comment>
<dbReference type="Pfam" id="PF20135">
    <property type="entry name" value="DUF6525"/>
    <property type="match status" value="1"/>
</dbReference>
<organism evidence="2 3">
    <name type="scientific">Rhabdonatronobacter sediminivivens</name>
    <dbReference type="NCBI Taxonomy" id="2743469"/>
    <lineage>
        <taxon>Bacteria</taxon>
        <taxon>Pseudomonadati</taxon>
        <taxon>Pseudomonadota</taxon>
        <taxon>Alphaproteobacteria</taxon>
        <taxon>Rhodobacterales</taxon>
        <taxon>Paracoccaceae</taxon>
        <taxon>Rhabdonatronobacter</taxon>
    </lineage>
</organism>
<keyword evidence="3" id="KW-1185">Reference proteome</keyword>
<dbReference type="Proteomes" id="UP000529417">
    <property type="component" value="Unassembled WGS sequence"/>
</dbReference>
<gene>
    <name evidence="2" type="ORF">HUK65_07005</name>
</gene>
<dbReference type="EMBL" id="JACBXS010000011">
    <property type="protein sequence ID" value="NYS24738.1"/>
    <property type="molecule type" value="Genomic_DNA"/>
</dbReference>
<dbReference type="AlphaFoldDB" id="A0A7Z0HYP0"/>